<dbReference type="Gene3D" id="2.160.20.10">
    <property type="entry name" value="Single-stranded right-handed beta-helix, Pectin lyase-like"/>
    <property type="match status" value="1"/>
</dbReference>
<reference evidence="1" key="2">
    <citation type="submission" date="2020-09" db="EMBL/GenBank/DDBJ databases">
        <authorList>
            <person name="Sun Q."/>
            <person name="Ohkuma M."/>
        </authorList>
    </citation>
    <scope>NUCLEOTIDE SEQUENCE</scope>
    <source>
        <strain evidence="1">JCM 17820</strain>
    </source>
</reference>
<gene>
    <name evidence="1" type="ORF">GCM10009030_20340</name>
</gene>
<protein>
    <recommendedName>
        <fullName evidence="3">Right handed beta helix region</fullName>
    </recommendedName>
</protein>
<dbReference type="InterPro" id="IPR011050">
    <property type="entry name" value="Pectin_lyase_fold/virulence"/>
</dbReference>
<evidence type="ECO:0008006" key="3">
    <source>
        <dbReference type="Google" id="ProtNLM"/>
    </source>
</evidence>
<accession>A0A830GMZ2</accession>
<dbReference type="Proteomes" id="UP000605784">
    <property type="component" value="Unassembled WGS sequence"/>
</dbReference>
<organism evidence="1 2">
    <name type="scientific">Haloarcula pellucida</name>
    <dbReference type="NCBI Taxonomy" id="1427151"/>
    <lineage>
        <taxon>Archaea</taxon>
        <taxon>Methanobacteriati</taxon>
        <taxon>Methanobacteriota</taxon>
        <taxon>Stenosarchaea group</taxon>
        <taxon>Halobacteria</taxon>
        <taxon>Halobacteriales</taxon>
        <taxon>Haloarculaceae</taxon>
        <taxon>Haloarcula</taxon>
    </lineage>
</organism>
<reference evidence="1" key="1">
    <citation type="journal article" date="2014" name="Int. J. Syst. Evol. Microbiol.">
        <title>Complete genome sequence of Corynebacterium casei LMG S-19264T (=DSM 44701T), isolated from a smear-ripened cheese.</title>
        <authorList>
            <consortium name="US DOE Joint Genome Institute (JGI-PGF)"/>
            <person name="Walter F."/>
            <person name="Albersmeier A."/>
            <person name="Kalinowski J."/>
            <person name="Ruckert C."/>
        </authorList>
    </citation>
    <scope>NUCLEOTIDE SEQUENCE</scope>
    <source>
        <strain evidence="1">JCM 17820</strain>
    </source>
</reference>
<sequence length="581" mass="62036">MLALTGLAGLPWLAGIGRARESPESIGSSVLDGDLNLNRNSLLNVETIGMASDRPALQTPGTGDACIEIRDTAADDWSVRATEGSTNAPGAVEFNAPIRGTASDSHAPPSLSVEGTVAADGLSVDSWQVVDVRERGIEPGSDDDLGAFIQTYVDRDDVSGALFHLPEGTYAWNTPVTVRSFDTIGIVGKPRARVHCTNPEMAYFLSLGTGTPGDAEAFVARNVTFDVRKENVAAAAIIAAVDNSLEIDNCTLSGELDRVVPPFYSIAPALVTESGRGYVSVTMSDGSFCDPDRKEQRHPMGLAIERDHRGYLVVENSDIEGFINNGIYSAGHNGKVAIRNTNVKNCGAGMLRLGDGDYAYKCKLVNDDAEDRGYSYAALWVTDASHAVADSIQIVAEQATPSELVRVNGDVDHCTLSNVDVKSHANQYVCAFTGDDPDLGQIIASNWTITDTGSAQSNAHLGRIDRPNVVLENWDVSIDPDDGGKRHGLVVDAPWVDVRGCSFTHTGGGLDLLLDDGADYLRLKNCDFKSGRLYQYSRATTEDAIVADNRFVDGVSLSGNQRNWSLRGSEFQGLGEQSGSS</sequence>
<comment type="caution">
    <text evidence="1">The sequence shown here is derived from an EMBL/GenBank/DDBJ whole genome shotgun (WGS) entry which is preliminary data.</text>
</comment>
<dbReference type="AlphaFoldDB" id="A0A830GMZ2"/>
<proteinExistence type="predicted"/>
<name>A0A830GMZ2_9EURY</name>
<evidence type="ECO:0000313" key="1">
    <source>
        <dbReference type="EMBL" id="GGN94192.1"/>
    </source>
</evidence>
<dbReference type="SUPFAM" id="SSF51126">
    <property type="entry name" value="Pectin lyase-like"/>
    <property type="match status" value="2"/>
</dbReference>
<keyword evidence="2" id="KW-1185">Reference proteome</keyword>
<dbReference type="InterPro" id="IPR012334">
    <property type="entry name" value="Pectin_lyas_fold"/>
</dbReference>
<evidence type="ECO:0000313" key="2">
    <source>
        <dbReference type="Proteomes" id="UP000605784"/>
    </source>
</evidence>
<dbReference type="EMBL" id="BMOU01000003">
    <property type="protein sequence ID" value="GGN94192.1"/>
    <property type="molecule type" value="Genomic_DNA"/>
</dbReference>